<dbReference type="AlphaFoldDB" id="A0A6A5VX53"/>
<dbReference type="GO" id="GO:0005524">
    <property type="term" value="F:ATP binding"/>
    <property type="evidence" value="ECO:0007669"/>
    <property type="project" value="UniProtKB-UniRule"/>
</dbReference>
<keyword evidence="3" id="KW-0808">Transferase</keyword>
<evidence type="ECO:0000256" key="9">
    <source>
        <dbReference type="PROSITE-ProRule" id="PRU10141"/>
    </source>
</evidence>
<reference evidence="11" key="1">
    <citation type="journal article" date="2020" name="Stud. Mycol.">
        <title>101 Dothideomycetes genomes: a test case for predicting lifestyles and emergence of pathogens.</title>
        <authorList>
            <person name="Haridas S."/>
            <person name="Albert R."/>
            <person name="Binder M."/>
            <person name="Bloem J."/>
            <person name="Labutti K."/>
            <person name="Salamov A."/>
            <person name="Andreopoulos B."/>
            <person name="Baker S."/>
            <person name="Barry K."/>
            <person name="Bills G."/>
            <person name="Bluhm B."/>
            <person name="Cannon C."/>
            <person name="Castanera R."/>
            <person name="Culley D."/>
            <person name="Daum C."/>
            <person name="Ezra D."/>
            <person name="Gonzalez J."/>
            <person name="Henrissat B."/>
            <person name="Kuo A."/>
            <person name="Liang C."/>
            <person name="Lipzen A."/>
            <person name="Lutzoni F."/>
            <person name="Magnuson J."/>
            <person name="Mondo S."/>
            <person name="Nolan M."/>
            <person name="Ohm R."/>
            <person name="Pangilinan J."/>
            <person name="Park H.-J."/>
            <person name="Ramirez L."/>
            <person name="Alfaro M."/>
            <person name="Sun H."/>
            <person name="Tritt A."/>
            <person name="Yoshinaga Y."/>
            <person name="Zwiers L.-H."/>
            <person name="Turgeon B."/>
            <person name="Goodwin S."/>
            <person name="Spatafora J."/>
            <person name="Crous P."/>
            <person name="Grigoriev I."/>
        </authorList>
    </citation>
    <scope>NUCLEOTIDE SEQUENCE</scope>
    <source>
        <strain evidence="11">CBS 107.79</strain>
    </source>
</reference>
<dbReference type="InterPro" id="IPR000719">
    <property type="entry name" value="Prot_kinase_dom"/>
</dbReference>
<keyword evidence="5 11" id="KW-0418">Kinase</keyword>
<dbReference type="GO" id="GO:0004674">
    <property type="term" value="F:protein serine/threonine kinase activity"/>
    <property type="evidence" value="ECO:0007669"/>
    <property type="project" value="UniProtKB-KW"/>
</dbReference>
<organism evidence="11 12">
    <name type="scientific">Bimuria novae-zelandiae CBS 107.79</name>
    <dbReference type="NCBI Taxonomy" id="1447943"/>
    <lineage>
        <taxon>Eukaryota</taxon>
        <taxon>Fungi</taxon>
        <taxon>Dikarya</taxon>
        <taxon>Ascomycota</taxon>
        <taxon>Pezizomycotina</taxon>
        <taxon>Dothideomycetes</taxon>
        <taxon>Pleosporomycetidae</taxon>
        <taxon>Pleosporales</taxon>
        <taxon>Massarineae</taxon>
        <taxon>Didymosphaeriaceae</taxon>
        <taxon>Bimuria</taxon>
    </lineage>
</organism>
<dbReference type="Proteomes" id="UP000800036">
    <property type="component" value="Unassembled WGS sequence"/>
</dbReference>
<dbReference type="EC" id="2.7.11.1" evidence="1"/>
<feature type="domain" description="Protein kinase" evidence="10">
    <location>
        <begin position="61"/>
        <end position="401"/>
    </location>
</feature>
<evidence type="ECO:0000256" key="7">
    <source>
        <dbReference type="ARBA" id="ARBA00047899"/>
    </source>
</evidence>
<sequence>MLSVFCRSCCKVGHQTYKRGSVSFHTSKMDPTLPFEEENLPWYSPDQFYPVTIGEVLDSSYRVLGKLGYGAHSTVWLCRHIRDRRFVVVKVCTRDGHQSARVSRELRFYEHVSSLKADHHGQSFIRGLLGTFEITGPTGQHLCLVHPPMHMTVRDLQYMKPSRRLNEPLLRWTLSNVLSALTFLHEQAEVIHTDINPSNIMLTVADDSVLESVEKAEAENMLPKKVVDNVRTIYCSHKLVLCDFGEARIGKCHKGLIQLELYRAPEVLFNMEWGSSVDIWSVAALVWDLFENRHLFHAVDENGQPSATNHVAEMVAYLGLSPSEYIRRSETTDKVFNKDGNRIGHWKGAGGVVIPPLSLDRAVTALDGESKRLFLDFIKPMLDWLPEKRKRASELLKNPWLNIATS</sequence>
<evidence type="ECO:0000313" key="12">
    <source>
        <dbReference type="Proteomes" id="UP000800036"/>
    </source>
</evidence>
<dbReference type="PANTHER" id="PTHR47634:SF9">
    <property type="entry name" value="PROTEIN KINASE DOMAIN-CONTAINING PROTEIN-RELATED"/>
    <property type="match status" value="1"/>
</dbReference>
<keyword evidence="2 11" id="KW-0723">Serine/threonine-protein kinase</keyword>
<evidence type="ECO:0000256" key="5">
    <source>
        <dbReference type="ARBA" id="ARBA00022777"/>
    </source>
</evidence>
<proteinExistence type="predicted"/>
<evidence type="ECO:0000256" key="3">
    <source>
        <dbReference type="ARBA" id="ARBA00022679"/>
    </source>
</evidence>
<protein>
    <recommendedName>
        <fullName evidence="1">non-specific serine/threonine protein kinase</fullName>
        <ecNumber evidence="1">2.7.11.1</ecNumber>
    </recommendedName>
</protein>
<dbReference type="GO" id="GO:0050684">
    <property type="term" value="P:regulation of mRNA processing"/>
    <property type="evidence" value="ECO:0007669"/>
    <property type="project" value="TreeGrafter"/>
</dbReference>
<dbReference type="Gene3D" id="1.10.510.10">
    <property type="entry name" value="Transferase(Phosphotransferase) domain 1"/>
    <property type="match status" value="1"/>
</dbReference>
<accession>A0A6A5VX53</accession>
<dbReference type="GO" id="GO:0000245">
    <property type="term" value="P:spliceosomal complex assembly"/>
    <property type="evidence" value="ECO:0007669"/>
    <property type="project" value="TreeGrafter"/>
</dbReference>
<gene>
    <name evidence="11" type="ORF">BU23DRAFT_586147</name>
</gene>
<dbReference type="Gene3D" id="3.30.200.20">
    <property type="entry name" value="Phosphorylase Kinase, domain 1"/>
    <property type="match status" value="1"/>
</dbReference>
<keyword evidence="6 9" id="KW-0067">ATP-binding</keyword>
<dbReference type="InterPro" id="IPR011009">
    <property type="entry name" value="Kinase-like_dom_sf"/>
</dbReference>
<dbReference type="InterPro" id="IPR051334">
    <property type="entry name" value="SRPK"/>
</dbReference>
<dbReference type="SUPFAM" id="SSF56112">
    <property type="entry name" value="Protein kinase-like (PK-like)"/>
    <property type="match status" value="1"/>
</dbReference>
<evidence type="ECO:0000256" key="4">
    <source>
        <dbReference type="ARBA" id="ARBA00022741"/>
    </source>
</evidence>
<name>A0A6A5VX53_9PLEO</name>
<comment type="catalytic activity">
    <reaction evidence="8">
        <text>L-seryl-[protein] + ATP = O-phospho-L-seryl-[protein] + ADP + H(+)</text>
        <dbReference type="Rhea" id="RHEA:17989"/>
        <dbReference type="Rhea" id="RHEA-COMP:9863"/>
        <dbReference type="Rhea" id="RHEA-COMP:11604"/>
        <dbReference type="ChEBI" id="CHEBI:15378"/>
        <dbReference type="ChEBI" id="CHEBI:29999"/>
        <dbReference type="ChEBI" id="CHEBI:30616"/>
        <dbReference type="ChEBI" id="CHEBI:83421"/>
        <dbReference type="ChEBI" id="CHEBI:456216"/>
        <dbReference type="EC" id="2.7.11.1"/>
    </reaction>
</comment>
<dbReference type="Pfam" id="PF00069">
    <property type="entry name" value="Pkinase"/>
    <property type="match status" value="1"/>
</dbReference>
<dbReference type="PANTHER" id="PTHR47634">
    <property type="entry name" value="PROTEIN KINASE DOMAIN-CONTAINING PROTEIN-RELATED"/>
    <property type="match status" value="1"/>
</dbReference>
<dbReference type="SMART" id="SM00220">
    <property type="entry name" value="S_TKc"/>
    <property type="match status" value="1"/>
</dbReference>
<evidence type="ECO:0000313" key="11">
    <source>
        <dbReference type="EMBL" id="KAF1979466.1"/>
    </source>
</evidence>
<evidence type="ECO:0000256" key="6">
    <source>
        <dbReference type="ARBA" id="ARBA00022840"/>
    </source>
</evidence>
<dbReference type="PROSITE" id="PS00107">
    <property type="entry name" value="PROTEIN_KINASE_ATP"/>
    <property type="match status" value="1"/>
</dbReference>
<dbReference type="InterPro" id="IPR017441">
    <property type="entry name" value="Protein_kinase_ATP_BS"/>
</dbReference>
<comment type="catalytic activity">
    <reaction evidence="7">
        <text>L-threonyl-[protein] + ATP = O-phospho-L-threonyl-[protein] + ADP + H(+)</text>
        <dbReference type="Rhea" id="RHEA:46608"/>
        <dbReference type="Rhea" id="RHEA-COMP:11060"/>
        <dbReference type="Rhea" id="RHEA-COMP:11605"/>
        <dbReference type="ChEBI" id="CHEBI:15378"/>
        <dbReference type="ChEBI" id="CHEBI:30013"/>
        <dbReference type="ChEBI" id="CHEBI:30616"/>
        <dbReference type="ChEBI" id="CHEBI:61977"/>
        <dbReference type="ChEBI" id="CHEBI:456216"/>
        <dbReference type="EC" id="2.7.11.1"/>
    </reaction>
</comment>
<feature type="binding site" evidence="9">
    <location>
        <position position="90"/>
    </location>
    <ligand>
        <name>ATP</name>
        <dbReference type="ChEBI" id="CHEBI:30616"/>
    </ligand>
</feature>
<dbReference type="OrthoDB" id="5979581at2759"/>
<keyword evidence="12" id="KW-1185">Reference proteome</keyword>
<evidence type="ECO:0000259" key="10">
    <source>
        <dbReference type="PROSITE" id="PS50011"/>
    </source>
</evidence>
<evidence type="ECO:0000256" key="8">
    <source>
        <dbReference type="ARBA" id="ARBA00048679"/>
    </source>
</evidence>
<evidence type="ECO:0000256" key="2">
    <source>
        <dbReference type="ARBA" id="ARBA00022527"/>
    </source>
</evidence>
<dbReference type="PROSITE" id="PS50011">
    <property type="entry name" value="PROTEIN_KINASE_DOM"/>
    <property type="match status" value="1"/>
</dbReference>
<evidence type="ECO:0000256" key="1">
    <source>
        <dbReference type="ARBA" id="ARBA00012513"/>
    </source>
</evidence>
<keyword evidence="4 9" id="KW-0547">Nucleotide-binding</keyword>
<dbReference type="EMBL" id="ML976657">
    <property type="protein sequence ID" value="KAF1979466.1"/>
    <property type="molecule type" value="Genomic_DNA"/>
</dbReference>